<feature type="non-terminal residue" evidence="1">
    <location>
        <position position="77"/>
    </location>
</feature>
<name>A0AAD2I0L0_9AGAR</name>
<dbReference type="Proteomes" id="UP001295794">
    <property type="component" value="Unassembled WGS sequence"/>
</dbReference>
<evidence type="ECO:0000313" key="1">
    <source>
        <dbReference type="EMBL" id="CAK5284866.1"/>
    </source>
</evidence>
<reference evidence="1" key="1">
    <citation type="submission" date="2023-11" db="EMBL/GenBank/DDBJ databases">
        <authorList>
            <person name="De Vega J J."/>
            <person name="De Vega J J."/>
        </authorList>
    </citation>
    <scope>NUCLEOTIDE SEQUENCE</scope>
</reference>
<feature type="non-terminal residue" evidence="1">
    <location>
        <position position="1"/>
    </location>
</feature>
<dbReference type="AlphaFoldDB" id="A0AAD2I0L0"/>
<dbReference type="EMBL" id="CAVNYO010000481">
    <property type="protein sequence ID" value="CAK5284866.1"/>
    <property type="molecule type" value="Genomic_DNA"/>
</dbReference>
<comment type="caution">
    <text evidence="1">The sequence shown here is derived from an EMBL/GenBank/DDBJ whole genome shotgun (WGS) entry which is preliminary data.</text>
</comment>
<protein>
    <submittedName>
        <fullName evidence="1">Uncharacterized protein</fullName>
    </submittedName>
</protein>
<proteinExistence type="predicted"/>
<accession>A0AAD2I0L0</accession>
<gene>
    <name evidence="1" type="ORF">MYCIT1_LOCUS38365</name>
</gene>
<organism evidence="1 2">
    <name type="scientific">Mycena citricolor</name>
    <dbReference type="NCBI Taxonomy" id="2018698"/>
    <lineage>
        <taxon>Eukaryota</taxon>
        <taxon>Fungi</taxon>
        <taxon>Dikarya</taxon>
        <taxon>Basidiomycota</taxon>
        <taxon>Agaricomycotina</taxon>
        <taxon>Agaricomycetes</taxon>
        <taxon>Agaricomycetidae</taxon>
        <taxon>Agaricales</taxon>
        <taxon>Marasmiineae</taxon>
        <taxon>Mycenaceae</taxon>
        <taxon>Mycena</taxon>
    </lineage>
</organism>
<keyword evidence="2" id="KW-1185">Reference proteome</keyword>
<sequence length="77" mass="9085">TPQLYAEDRRWLYSFHLGRKSVNCSLRPCCQSLKKIDLNRFLERISNSSQFSSLPRELGESERRVNANHRVRGCARF</sequence>
<evidence type="ECO:0000313" key="2">
    <source>
        <dbReference type="Proteomes" id="UP001295794"/>
    </source>
</evidence>